<dbReference type="CTD" id="6418648"/>
<dbReference type="AGR" id="WB:WBGene00045246"/>
<name>A3FPI3_CAEEL</name>
<sequence>MAGIRDRLSCQNILNLLVRIPLATLSIHFFSHWLFTRDRAIQLIQIFTKNPMFHLPGRAAQDLSTIQKMARFWPPHKGYGMGEFSLVFTICLVLFIKLIDFPTVTKSIFGIRCTSPILNFLVTPIYTTFIPFILLFPMMRLSEMHIFVLLLNFIHILVSSYIVYAFWYFMKTEKDCKEKTE</sequence>
<dbReference type="AlphaFoldDB" id="A3FPI3"/>
<dbReference type="eggNOG" id="ENOG502TIAN">
    <property type="taxonomic scope" value="Eukaryota"/>
</dbReference>
<gene>
    <name evidence="2 4" type="ORF">C29E4.15</name>
    <name evidence="2" type="ORF">CELE_C29E4.15</name>
</gene>
<dbReference type="KEGG" id="cel:CELE_C29E4.15"/>
<keyword evidence="1" id="KW-0472">Membrane</keyword>
<dbReference type="PeptideAtlas" id="A3FPI3"/>
<evidence type="ECO:0007829" key="5">
    <source>
        <dbReference type="PeptideAtlas" id="A3FPI3"/>
    </source>
</evidence>
<reference evidence="2 3" key="1">
    <citation type="journal article" date="1998" name="Science">
        <title>Genome sequence of the nematode C. elegans: a platform for investigating biology.</title>
        <authorList>
            <consortium name="The C. elegans sequencing consortium"/>
            <person name="Sulson J.E."/>
            <person name="Waterston R."/>
        </authorList>
    </citation>
    <scope>NUCLEOTIDE SEQUENCE [LARGE SCALE GENOMIC DNA]</scope>
    <source>
        <strain evidence="2 3">Bristol N2</strain>
    </source>
</reference>
<evidence type="ECO:0000256" key="1">
    <source>
        <dbReference type="SAM" id="Phobius"/>
    </source>
</evidence>
<dbReference type="Bgee" id="WBGene00045246">
    <property type="expression patterns" value="Expressed in embryo and 3 other cell types or tissues"/>
</dbReference>
<feature type="transmembrane region" description="Helical" evidence="1">
    <location>
        <begin position="78"/>
        <end position="96"/>
    </location>
</feature>
<dbReference type="WormBase" id="C29E4.15">
    <property type="protein sequence ID" value="CE40688"/>
    <property type="gene ID" value="WBGene00045246"/>
</dbReference>
<accession>A3FPI3</accession>
<feature type="transmembrane region" description="Helical" evidence="1">
    <location>
        <begin position="12"/>
        <end position="35"/>
    </location>
</feature>
<organism evidence="2 3">
    <name type="scientific">Caenorhabditis elegans</name>
    <dbReference type="NCBI Taxonomy" id="6239"/>
    <lineage>
        <taxon>Eukaryota</taxon>
        <taxon>Metazoa</taxon>
        <taxon>Ecdysozoa</taxon>
        <taxon>Nematoda</taxon>
        <taxon>Chromadorea</taxon>
        <taxon>Rhabditida</taxon>
        <taxon>Rhabditina</taxon>
        <taxon>Rhabditomorpha</taxon>
        <taxon>Rhabditoidea</taxon>
        <taxon>Rhabditidae</taxon>
        <taxon>Peloderinae</taxon>
        <taxon>Caenorhabditis</taxon>
    </lineage>
</organism>
<feature type="transmembrane region" description="Helical" evidence="1">
    <location>
        <begin position="144"/>
        <end position="169"/>
    </location>
</feature>
<dbReference type="OrthoDB" id="5836051at2759"/>
<evidence type="ECO:0000313" key="2">
    <source>
        <dbReference type="EMBL" id="CCD66011.1"/>
    </source>
</evidence>
<dbReference type="GeneID" id="6418648"/>
<dbReference type="Proteomes" id="UP000001940">
    <property type="component" value="Chromosome III"/>
</dbReference>
<keyword evidence="1" id="KW-0812">Transmembrane</keyword>
<protein>
    <submittedName>
        <fullName evidence="2">DUF2189 domain-containing protein</fullName>
    </submittedName>
</protein>
<dbReference type="FunCoup" id="A3FPI3">
    <property type="interactions" value="340"/>
</dbReference>
<dbReference type="OMA" id="WMAFRLD"/>
<keyword evidence="5" id="KW-1267">Proteomics identification</keyword>
<evidence type="ECO:0000313" key="3">
    <source>
        <dbReference type="Proteomes" id="UP000001940"/>
    </source>
</evidence>
<evidence type="ECO:0000313" key="4">
    <source>
        <dbReference type="WormBase" id="C29E4.15"/>
    </source>
</evidence>
<dbReference type="PaxDb" id="6239-C29E4.15"/>
<feature type="transmembrane region" description="Helical" evidence="1">
    <location>
        <begin position="117"/>
        <end position="138"/>
    </location>
</feature>
<dbReference type="RefSeq" id="NP_001122681.1">
    <property type="nucleotide sequence ID" value="NM_001129209.3"/>
</dbReference>
<dbReference type="UCSC" id="C29E4.15">
    <property type="organism name" value="c. elegans"/>
</dbReference>
<dbReference type="InParanoid" id="A3FPI3"/>
<proteinExistence type="evidence at protein level"/>
<dbReference type="EMBL" id="BX284603">
    <property type="protein sequence ID" value="CCD66011.1"/>
    <property type="molecule type" value="Genomic_DNA"/>
</dbReference>
<keyword evidence="3" id="KW-1185">Reference proteome</keyword>
<keyword evidence="1" id="KW-1133">Transmembrane helix</keyword>
<dbReference type="HOGENOM" id="CLU_1490315_0_0_1"/>